<dbReference type="InterPro" id="IPR008271">
    <property type="entry name" value="Ser/Thr_kinase_AS"/>
</dbReference>
<dbReference type="PROSITE" id="PS50011">
    <property type="entry name" value="PROTEIN_KINASE_DOM"/>
    <property type="match status" value="1"/>
</dbReference>
<evidence type="ECO:0000256" key="2">
    <source>
        <dbReference type="ARBA" id="ARBA00022679"/>
    </source>
</evidence>
<evidence type="ECO:0000256" key="3">
    <source>
        <dbReference type="ARBA" id="ARBA00022741"/>
    </source>
</evidence>
<dbReference type="Gene3D" id="3.30.200.20">
    <property type="entry name" value="Phosphorylase Kinase, domain 1"/>
    <property type="match status" value="1"/>
</dbReference>
<dbReference type="SUPFAM" id="SSF56112">
    <property type="entry name" value="Protein kinase-like (PK-like)"/>
    <property type="match status" value="1"/>
</dbReference>
<feature type="binding site" evidence="9">
    <location>
        <position position="64"/>
    </location>
    <ligand>
        <name>ATP</name>
        <dbReference type="ChEBI" id="CHEBI:30616"/>
    </ligand>
</feature>
<evidence type="ECO:0000256" key="11">
    <source>
        <dbReference type="PROSITE-ProRule" id="PRU10141"/>
    </source>
</evidence>
<feature type="binding site" evidence="9">
    <location>
        <begin position="181"/>
        <end position="182"/>
    </location>
    <ligand>
        <name>ATP</name>
        <dbReference type="ChEBI" id="CHEBI:30616"/>
    </ligand>
</feature>
<evidence type="ECO:0000259" key="15">
    <source>
        <dbReference type="PROSITE" id="PS50011"/>
    </source>
</evidence>
<dbReference type="FunFam" id="1.10.510.10:FF:000235">
    <property type="entry name" value="Serine/threonine-protein kinase ark1"/>
    <property type="match status" value="1"/>
</dbReference>
<evidence type="ECO:0000256" key="4">
    <source>
        <dbReference type="ARBA" id="ARBA00022777"/>
    </source>
</evidence>
<feature type="cross-link" description="Glycyl lysine isopeptide (Lys-Gly) (interchain with G-Cter in SUMO2)" evidence="10">
    <location>
        <position position="179"/>
    </location>
</feature>
<dbReference type="PIRSF" id="PIRSF000654">
    <property type="entry name" value="Integrin-linked_kinase"/>
    <property type="match status" value="1"/>
</dbReference>
<dbReference type="FunFam" id="3.30.200.20:FF:000042">
    <property type="entry name" value="Aurora kinase A"/>
    <property type="match status" value="1"/>
</dbReference>
<feature type="region of interest" description="Disordered" evidence="14">
    <location>
        <begin position="1"/>
        <end position="48"/>
    </location>
</feature>
<name>A0A6F9D6R6_9ASCI</name>
<feature type="binding site" evidence="9">
    <location>
        <begin position="132"/>
        <end position="134"/>
    </location>
    <ligand>
        <name>ATP</name>
        <dbReference type="ChEBI" id="CHEBI:30616"/>
    </ligand>
</feature>
<dbReference type="InterPro" id="IPR017441">
    <property type="entry name" value="Protein_kinase_ATP_BS"/>
</dbReference>
<dbReference type="EMBL" id="LR783220">
    <property type="protein sequence ID" value="CAB3224784.1"/>
    <property type="molecule type" value="mRNA"/>
</dbReference>
<evidence type="ECO:0000256" key="13">
    <source>
        <dbReference type="RuleBase" id="RU367134"/>
    </source>
</evidence>
<dbReference type="AlphaFoldDB" id="A0A6F9D6R6"/>
<evidence type="ECO:0000256" key="9">
    <source>
        <dbReference type="PIRSR" id="PIRSR630616-2"/>
    </source>
</evidence>
<proteinExistence type="evidence at transcript level"/>
<dbReference type="Gene3D" id="1.10.510.10">
    <property type="entry name" value="Transferase(Phosphotransferase) domain 1"/>
    <property type="match status" value="1"/>
</dbReference>
<dbReference type="SMART" id="SM00220">
    <property type="entry name" value="S_TKc"/>
    <property type="match status" value="1"/>
</dbReference>
<feature type="compositionally biased region" description="Low complexity" evidence="14">
    <location>
        <begin position="7"/>
        <end position="16"/>
    </location>
</feature>
<dbReference type="InterPro" id="IPR000719">
    <property type="entry name" value="Prot_kinase_dom"/>
</dbReference>
<dbReference type="CDD" id="cd14007">
    <property type="entry name" value="STKc_Aurora"/>
    <property type="match status" value="1"/>
</dbReference>
<dbReference type="GO" id="GO:0005524">
    <property type="term" value="F:ATP binding"/>
    <property type="evidence" value="ECO:0007669"/>
    <property type="project" value="UniProtKB-UniRule"/>
</dbReference>
<keyword evidence="3 9" id="KW-0547">Nucleotide-binding</keyword>
<evidence type="ECO:0000256" key="14">
    <source>
        <dbReference type="SAM" id="MobiDB-lite"/>
    </source>
</evidence>
<evidence type="ECO:0000256" key="10">
    <source>
        <dbReference type="PIRSR" id="PIRSR630616-3"/>
    </source>
</evidence>
<dbReference type="GO" id="GO:0004674">
    <property type="term" value="F:protein serine/threonine kinase activity"/>
    <property type="evidence" value="ECO:0007669"/>
    <property type="project" value="UniProtKB-KW"/>
</dbReference>
<evidence type="ECO:0000313" key="16">
    <source>
        <dbReference type="EMBL" id="CAB3224784.1"/>
    </source>
</evidence>
<feature type="domain" description="Protein kinase" evidence="15">
    <location>
        <begin position="54"/>
        <end position="304"/>
    </location>
</feature>
<evidence type="ECO:0000256" key="5">
    <source>
        <dbReference type="ARBA" id="ARBA00022840"/>
    </source>
</evidence>
<keyword evidence="4 13" id="KW-0418">Kinase</keyword>
<dbReference type="Pfam" id="PF00069">
    <property type="entry name" value="Pkinase"/>
    <property type="match status" value="1"/>
</dbReference>
<protein>
    <recommendedName>
        <fullName evidence="13">Aurora kinase</fullName>
        <ecNumber evidence="13">2.7.11.1</ecNumber>
    </recommendedName>
</protein>
<evidence type="ECO:0000256" key="8">
    <source>
        <dbReference type="PIRSR" id="PIRSR630616-1"/>
    </source>
</evidence>
<feature type="active site" description="Proton acceptor" evidence="8">
    <location>
        <position position="177"/>
    </location>
</feature>
<comment type="catalytic activity">
    <reaction evidence="6 13">
        <text>L-threonyl-[protein] + ATP = O-phospho-L-threonyl-[protein] + ADP + H(+)</text>
        <dbReference type="Rhea" id="RHEA:46608"/>
        <dbReference type="Rhea" id="RHEA-COMP:11060"/>
        <dbReference type="Rhea" id="RHEA-COMP:11605"/>
        <dbReference type="ChEBI" id="CHEBI:15378"/>
        <dbReference type="ChEBI" id="CHEBI:30013"/>
        <dbReference type="ChEBI" id="CHEBI:30616"/>
        <dbReference type="ChEBI" id="CHEBI:61977"/>
        <dbReference type="ChEBI" id="CHEBI:456216"/>
        <dbReference type="EC" id="2.7.11.1"/>
    </reaction>
</comment>
<feature type="binding site" evidence="9 11">
    <location>
        <position position="83"/>
    </location>
    <ligand>
        <name>ATP</name>
        <dbReference type="ChEBI" id="CHEBI:30616"/>
    </ligand>
</feature>
<evidence type="ECO:0000256" key="6">
    <source>
        <dbReference type="ARBA" id="ARBA00047899"/>
    </source>
</evidence>
<reference evidence="16" key="1">
    <citation type="submission" date="2020-04" db="EMBL/GenBank/DDBJ databases">
        <authorList>
            <person name="Neveu A P."/>
        </authorList>
    </citation>
    <scope>NUCLEOTIDE SEQUENCE</scope>
    <source>
        <tissue evidence="16">Whole embryo</tissue>
    </source>
</reference>
<evidence type="ECO:0000256" key="1">
    <source>
        <dbReference type="ARBA" id="ARBA00022527"/>
    </source>
</evidence>
<dbReference type="EC" id="2.7.11.1" evidence="13"/>
<comment type="similarity">
    <text evidence="13">Belongs to the protein kinase superfamily. Ser/Thr protein kinase family. Aurora subfamily.</text>
</comment>
<dbReference type="PROSITE" id="PS00108">
    <property type="entry name" value="PROTEIN_KINASE_ST"/>
    <property type="match status" value="1"/>
</dbReference>
<dbReference type="InterPro" id="IPR030616">
    <property type="entry name" value="Aur-like"/>
</dbReference>
<accession>A0A6F9D6R6</accession>
<gene>
    <name evidence="16" type="primary">Aurka</name>
</gene>
<dbReference type="InterPro" id="IPR011009">
    <property type="entry name" value="Kinase-like_dom_sf"/>
</dbReference>
<organism evidence="16">
    <name type="scientific">Phallusia mammillata</name>
    <dbReference type="NCBI Taxonomy" id="59560"/>
    <lineage>
        <taxon>Eukaryota</taxon>
        <taxon>Metazoa</taxon>
        <taxon>Chordata</taxon>
        <taxon>Tunicata</taxon>
        <taxon>Ascidiacea</taxon>
        <taxon>Phlebobranchia</taxon>
        <taxon>Ascidiidae</taxon>
        <taxon>Phallusia</taxon>
    </lineage>
</organism>
<feature type="compositionally biased region" description="Basic and acidic residues" evidence="14">
    <location>
        <begin position="24"/>
        <end position="35"/>
    </location>
</feature>
<sequence length="321" mass="36994">MNPPTVSSSTKMNSSSAKVPMGEVNKKSQQEDKQPTKSGAQNKPQKKEWSLKNFDIGKPLGRGKFGSVYLARERESKFIVALKVLFKSQLVKSNVEHQLRREIEIQSHLRHPHILRLYGYFHDETRVYLILEYAPRGEMFKELMKQGRFNEELTATYIAELADALKYCHSKKVIHRDIKPENLLMGLRGELKIADFGWSVHAPSSKRQTLCGTLDYLPPEMVEGKNHDEGVDLWTLGILCYEFLVGKPPFESQSNQDTYKRITQLQYTFPPHVSDGAKDLIRKLLQRNPRHRLPLDDVMAHEWIKANAKVHKFGPDGRPLY</sequence>
<evidence type="ECO:0000256" key="7">
    <source>
        <dbReference type="ARBA" id="ARBA00048679"/>
    </source>
</evidence>
<evidence type="ECO:0000256" key="12">
    <source>
        <dbReference type="RuleBase" id="RU000304"/>
    </source>
</evidence>
<feature type="binding site" evidence="9">
    <location>
        <position position="195"/>
    </location>
    <ligand>
        <name>ATP</name>
        <dbReference type="ChEBI" id="CHEBI:30616"/>
    </ligand>
</feature>
<keyword evidence="2 13" id="KW-0808">Transferase</keyword>
<comment type="catalytic activity">
    <reaction evidence="7 13">
        <text>L-seryl-[protein] + ATP = O-phospho-L-seryl-[protein] + ADP + H(+)</text>
        <dbReference type="Rhea" id="RHEA:17989"/>
        <dbReference type="Rhea" id="RHEA-COMP:9863"/>
        <dbReference type="Rhea" id="RHEA-COMP:11604"/>
        <dbReference type="ChEBI" id="CHEBI:15378"/>
        <dbReference type="ChEBI" id="CHEBI:29999"/>
        <dbReference type="ChEBI" id="CHEBI:30616"/>
        <dbReference type="ChEBI" id="CHEBI:83421"/>
        <dbReference type="ChEBI" id="CHEBI:456216"/>
        <dbReference type="EC" id="2.7.11.1"/>
    </reaction>
</comment>
<dbReference type="PROSITE" id="PS00107">
    <property type="entry name" value="PROTEIN_KINASE_ATP"/>
    <property type="match status" value="1"/>
</dbReference>
<keyword evidence="1 12" id="KW-0723">Serine/threonine-protein kinase</keyword>
<dbReference type="PANTHER" id="PTHR24350">
    <property type="entry name" value="SERINE/THREONINE-PROTEIN KINASE IAL-RELATED"/>
    <property type="match status" value="1"/>
</dbReference>
<keyword evidence="5 9" id="KW-0067">ATP-binding</keyword>